<keyword evidence="1" id="KW-1133">Transmembrane helix</keyword>
<gene>
    <name evidence="2" type="ORF">ShirakiTB12_39500</name>
</gene>
<proteinExistence type="predicted"/>
<comment type="caution">
    <text evidence="2">The sequence shown here is derived from an EMBL/GenBank/DDBJ whole genome shotgun (WGS) entry which is preliminary data.</text>
</comment>
<evidence type="ECO:0000313" key="2">
    <source>
        <dbReference type="EMBL" id="GMG75482.1"/>
    </source>
</evidence>
<reference evidence="2" key="1">
    <citation type="journal article" date="2024" name="Appl Microbiol">
        <title>Effect of kuratsuki Bacillus and Priestia on Taste of Sake.</title>
        <authorList>
            <person name="Kobayashi K."/>
            <person name="Nishida H."/>
        </authorList>
    </citation>
    <scope>NUCLEOTIDE SEQUENCE</scope>
    <source>
        <strain evidence="2">B-12</strain>
    </source>
</reference>
<sequence length="258" mass="30265">MKTMKNKYKLLKEDWILVLVVLAIISTNIALQGYFKSLDSEFWFSLIPNFIADAISVLLSAYVITRLIQKGEERRAKEKVYKALGKRLDALNTKVAEKYIHFITKKPTKESEQGLTNQVKDLSNNIELYVTSNFVREEIKVFSYNPSQPTDIFNSVTEEMWSYQKFCYFFKKQLKESLDEFINRYISLLPEDLRENLFIIDDLLMTGIFVTPLEFGVELDISNAQIKEEDFQKVLSELGEEIYKLMNYFQEFKGDKNV</sequence>
<dbReference type="EMBL" id="BSYK01000001">
    <property type="protein sequence ID" value="GMG75482.1"/>
    <property type="molecule type" value="Genomic_DNA"/>
</dbReference>
<accession>A0AAX6BNZ5</accession>
<dbReference type="AlphaFoldDB" id="A0AAX6BNZ5"/>
<keyword evidence="1" id="KW-0812">Transmembrane</keyword>
<feature type="transmembrane region" description="Helical" evidence="1">
    <location>
        <begin position="42"/>
        <end position="65"/>
    </location>
</feature>
<organism evidence="2 3">
    <name type="scientific">Priestia megaterium</name>
    <name type="common">Bacillus megaterium</name>
    <dbReference type="NCBI Taxonomy" id="1404"/>
    <lineage>
        <taxon>Bacteria</taxon>
        <taxon>Bacillati</taxon>
        <taxon>Bacillota</taxon>
        <taxon>Bacilli</taxon>
        <taxon>Bacillales</taxon>
        <taxon>Bacillaceae</taxon>
        <taxon>Priestia</taxon>
    </lineage>
</organism>
<evidence type="ECO:0000313" key="3">
    <source>
        <dbReference type="Proteomes" id="UP001165240"/>
    </source>
</evidence>
<dbReference type="Proteomes" id="UP001165240">
    <property type="component" value="Unassembled WGS sequence"/>
</dbReference>
<keyword evidence="1" id="KW-0472">Membrane</keyword>
<name>A0AAX6BNZ5_PRIMG</name>
<evidence type="ECO:0000256" key="1">
    <source>
        <dbReference type="SAM" id="Phobius"/>
    </source>
</evidence>
<protein>
    <submittedName>
        <fullName evidence="2">Uncharacterized protein</fullName>
    </submittedName>
</protein>